<dbReference type="SUPFAM" id="SSF52151">
    <property type="entry name" value="FabD/lysophospholipase-like"/>
    <property type="match status" value="1"/>
</dbReference>
<feature type="active site" description="Nucleophile" evidence="4">
    <location>
        <position position="38"/>
    </location>
</feature>
<dbReference type="InterPro" id="IPR002641">
    <property type="entry name" value="PNPLA_dom"/>
</dbReference>
<evidence type="ECO:0000256" key="2">
    <source>
        <dbReference type="ARBA" id="ARBA00022963"/>
    </source>
</evidence>
<organism evidence="6 7">
    <name type="scientific">Neglectibacter timonensis</name>
    <dbReference type="NCBI Taxonomy" id="1776382"/>
    <lineage>
        <taxon>Bacteria</taxon>
        <taxon>Bacillati</taxon>
        <taxon>Bacillota</taxon>
        <taxon>Clostridia</taxon>
        <taxon>Eubacteriales</taxon>
        <taxon>Oscillospiraceae</taxon>
        <taxon>Neglectibacter</taxon>
    </lineage>
</organism>
<evidence type="ECO:0000256" key="4">
    <source>
        <dbReference type="PROSITE-ProRule" id="PRU01161"/>
    </source>
</evidence>
<dbReference type="InterPro" id="IPR016035">
    <property type="entry name" value="Acyl_Trfase/lysoPLipase"/>
</dbReference>
<dbReference type="PANTHER" id="PTHR14226">
    <property type="entry name" value="NEUROPATHY TARGET ESTERASE/SWISS CHEESE D.MELANOGASTER"/>
    <property type="match status" value="1"/>
</dbReference>
<evidence type="ECO:0000256" key="1">
    <source>
        <dbReference type="ARBA" id="ARBA00022801"/>
    </source>
</evidence>
<feature type="short sequence motif" description="GXSXG" evidence="4">
    <location>
        <begin position="36"/>
        <end position="40"/>
    </location>
</feature>
<gene>
    <name evidence="6" type="ORF">NE695_04480</name>
</gene>
<dbReference type="GeneID" id="90533969"/>
<reference evidence="6 7" key="1">
    <citation type="submission" date="2022-06" db="EMBL/GenBank/DDBJ databases">
        <title>Isolation of gut microbiota from human fecal samples.</title>
        <authorList>
            <person name="Pamer E.G."/>
            <person name="Barat B."/>
            <person name="Waligurski E."/>
            <person name="Medina S."/>
            <person name="Paddock L."/>
            <person name="Mostad J."/>
        </authorList>
    </citation>
    <scope>NUCLEOTIDE SEQUENCE [LARGE SCALE GENOMIC DNA]</scope>
    <source>
        <strain evidence="6 7">DFI.9.73</strain>
    </source>
</reference>
<dbReference type="RefSeq" id="WP_066868119.1">
    <property type="nucleotide sequence ID" value="NZ_CABKVV010000014.1"/>
</dbReference>
<dbReference type="CDD" id="cd07208">
    <property type="entry name" value="Pat_hypo_Ecoli_yjju_like"/>
    <property type="match status" value="1"/>
</dbReference>
<evidence type="ECO:0000256" key="3">
    <source>
        <dbReference type="ARBA" id="ARBA00023098"/>
    </source>
</evidence>
<sequence length="304" mass="33782">MKTGIVLEGGAMRGMFTAGVLDVMMEQDITFDGAVGVSAGAVFGCNYKSRQPGRVIRYNKRYCRDPRYVSIRSLLKTGDLYGENFCYHELPDRLDPFDAAAYRKNPMEFYVVCTDALTGEAVYHRCGRGDARDLQWMRASASMPMVSKLVELEGRLLSDGGTADSIPVRFLEGQGYRRIVAVLTQPKGFSKQPNKLLPLLRVALRNYPALVRALEVRHERYNETLRYLAQREREGSLLVLRPSQALKIGAVERDAEQLERVYQIGRADALAAVSKIHTFLCSAAERSSACTDRETAVSGGPEGA</sequence>
<name>A0ABT1RWX2_9FIRM</name>
<proteinExistence type="predicted"/>
<dbReference type="EMBL" id="JANFZH010000007">
    <property type="protein sequence ID" value="MCQ4839169.1"/>
    <property type="molecule type" value="Genomic_DNA"/>
</dbReference>
<dbReference type="InterPro" id="IPR037483">
    <property type="entry name" value="YjjU-like"/>
</dbReference>
<dbReference type="InterPro" id="IPR050301">
    <property type="entry name" value="NTE"/>
</dbReference>
<accession>A0ABT1RWX2</accession>
<feature type="domain" description="PNPLA" evidence="5">
    <location>
        <begin position="5"/>
        <end position="172"/>
    </location>
</feature>
<dbReference type="Gene3D" id="3.40.1090.10">
    <property type="entry name" value="Cytosolic phospholipase A2 catalytic domain"/>
    <property type="match status" value="2"/>
</dbReference>
<feature type="short sequence motif" description="DGA/G" evidence="4">
    <location>
        <begin position="159"/>
        <end position="161"/>
    </location>
</feature>
<dbReference type="Pfam" id="PF19890">
    <property type="entry name" value="DUF6363"/>
    <property type="match status" value="1"/>
</dbReference>
<protein>
    <submittedName>
        <fullName evidence="6">Patatin family protein</fullName>
    </submittedName>
</protein>
<dbReference type="PANTHER" id="PTHR14226:SF25">
    <property type="entry name" value="PHOSPHOESTERASE"/>
    <property type="match status" value="1"/>
</dbReference>
<dbReference type="Pfam" id="PF01734">
    <property type="entry name" value="Patatin"/>
    <property type="match status" value="1"/>
</dbReference>
<feature type="active site" description="Proton acceptor" evidence="4">
    <location>
        <position position="159"/>
    </location>
</feature>
<comment type="caution">
    <text evidence="6">The sequence shown here is derived from an EMBL/GenBank/DDBJ whole genome shotgun (WGS) entry which is preliminary data.</text>
</comment>
<keyword evidence="2 4" id="KW-0442">Lipid degradation</keyword>
<evidence type="ECO:0000313" key="6">
    <source>
        <dbReference type="EMBL" id="MCQ4839169.1"/>
    </source>
</evidence>
<dbReference type="Proteomes" id="UP001524473">
    <property type="component" value="Unassembled WGS sequence"/>
</dbReference>
<dbReference type="PROSITE" id="PS51635">
    <property type="entry name" value="PNPLA"/>
    <property type="match status" value="1"/>
</dbReference>
<dbReference type="InterPro" id="IPR045943">
    <property type="entry name" value="DUF6363"/>
</dbReference>
<keyword evidence="1 4" id="KW-0378">Hydrolase</keyword>
<evidence type="ECO:0000259" key="5">
    <source>
        <dbReference type="PROSITE" id="PS51635"/>
    </source>
</evidence>
<evidence type="ECO:0000313" key="7">
    <source>
        <dbReference type="Proteomes" id="UP001524473"/>
    </source>
</evidence>
<keyword evidence="7" id="KW-1185">Reference proteome</keyword>
<comment type="caution">
    <text evidence="4">Lacks conserved residue(s) required for the propagation of feature annotation.</text>
</comment>
<keyword evidence="3 4" id="KW-0443">Lipid metabolism</keyword>